<dbReference type="Proteomes" id="UP001221898">
    <property type="component" value="Unassembled WGS sequence"/>
</dbReference>
<accession>A0AAD7WYP5</accession>
<sequence length="446" mass="49704">MQATETERSTDGIPRTFLNSLRTLFDILDDGKKGYVHILEIESRWRGADTRDLPGGVLQCLRRVAPSHGRLTFDRFVSGLRHSMLNPDNGHVNIQCGSRRQHRLYHASRQKQGQLPPQRPHGAVFDCAVSSPVVGNKVRPLAPSNGSNAHHNRTLATGYPASRKLRESSPFSISTNAVAACPLRYNNGGRERTGRSLDRISTVPESGPHGADSVRTGKCRQQRTRGRSAESHRRVSPQLQKTSSVDYGWLPRSQSETSTGLAGVRHQGRGRDERRRSTVTNAVDYETLKRMKELEQEKDTLLAGLEAVERAREWYQNQIQCVTERQRHVGRSNHCMDFLSQPSQTRLNILIPKLEEVNHCLSDLLSCSGTPLLSPGGPPLSVPPYSPPPPAVAPQGCLILKEQNRLLTQEVTEKSERITQLQQEKSALIKQLFQTHAHSAGDSTFI</sequence>
<proteinExistence type="predicted"/>
<feature type="domain" description="Suppressor APC" evidence="3">
    <location>
        <begin position="12"/>
        <end position="85"/>
    </location>
</feature>
<dbReference type="InterPro" id="IPR057953">
    <property type="entry name" value="SAPC2_N"/>
</dbReference>
<keyword evidence="5" id="KW-1185">Reference proteome</keyword>
<dbReference type="AlphaFoldDB" id="A0AAD7WYP5"/>
<comment type="caution">
    <text evidence="4">The sequence shown here is derived from an EMBL/GenBank/DDBJ whole genome shotgun (WGS) entry which is preliminary data.</text>
</comment>
<feature type="coiled-coil region" evidence="1">
    <location>
        <begin position="404"/>
        <end position="431"/>
    </location>
</feature>
<dbReference type="EMBL" id="JAINUG010000014">
    <property type="protein sequence ID" value="KAJ8414087.1"/>
    <property type="molecule type" value="Genomic_DNA"/>
</dbReference>
<keyword evidence="1" id="KW-0175">Coiled coil</keyword>
<feature type="compositionally biased region" description="Basic residues" evidence="2">
    <location>
        <begin position="217"/>
        <end position="226"/>
    </location>
</feature>
<feature type="compositionally biased region" description="Basic and acidic residues" evidence="2">
    <location>
        <begin position="189"/>
        <end position="198"/>
    </location>
</feature>
<protein>
    <recommendedName>
        <fullName evidence="3">Suppressor APC domain-containing protein</fullName>
    </recommendedName>
</protein>
<dbReference type="PANTHER" id="PTHR14907">
    <property type="entry name" value="FI14130P"/>
    <property type="match status" value="1"/>
</dbReference>
<evidence type="ECO:0000313" key="5">
    <source>
        <dbReference type="Proteomes" id="UP001221898"/>
    </source>
</evidence>
<dbReference type="Pfam" id="PF25825">
    <property type="entry name" value="SAPC2_N"/>
    <property type="match status" value="1"/>
</dbReference>
<dbReference type="Gene3D" id="1.10.287.450">
    <property type="entry name" value="Helix hairpin bin"/>
    <property type="match status" value="1"/>
</dbReference>
<reference evidence="4" key="1">
    <citation type="journal article" date="2023" name="Science">
        <title>Genome structures resolve the early diversification of teleost fishes.</title>
        <authorList>
            <person name="Parey E."/>
            <person name="Louis A."/>
            <person name="Montfort J."/>
            <person name="Bouchez O."/>
            <person name="Roques C."/>
            <person name="Iampietro C."/>
            <person name="Lluch J."/>
            <person name="Castinel A."/>
            <person name="Donnadieu C."/>
            <person name="Desvignes T."/>
            <person name="Floi Bucao C."/>
            <person name="Jouanno E."/>
            <person name="Wen M."/>
            <person name="Mejri S."/>
            <person name="Dirks R."/>
            <person name="Jansen H."/>
            <person name="Henkel C."/>
            <person name="Chen W.J."/>
            <person name="Zahm M."/>
            <person name="Cabau C."/>
            <person name="Klopp C."/>
            <person name="Thompson A.W."/>
            <person name="Robinson-Rechavi M."/>
            <person name="Braasch I."/>
            <person name="Lecointre G."/>
            <person name="Bobe J."/>
            <person name="Postlethwait J.H."/>
            <person name="Berthelot C."/>
            <person name="Roest Crollius H."/>
            <person name="Guiguen Y."/>
        </authorList>
    </citation>
    <scope>NUCLEOTIDE SEQUENCE</scope>
    <source>
        <strain evidence="4">NC1722</strain>
    </source>
</reference>
<dbReference type="InterPro" id="IPR026828">
    <property type="entry name" value="SAPC2_1/2"/>
</dbReference>
<organism evidence="4 5">
    <name type="scientific">Aldrovandia affinis</name>
    <dbReference type="NCBI Taxonomy" id="143900"/>
    <lineage>
        <taxon>Eukaryota</taxon>
        <taxon>Metazoa</taxon>
        <taxon>Chordata</taxon>
        <taxon>Craniata</taxon>
        <taxon>Vertebrata</taxon>
        <taxon>Euteleostomi</taxon>
        <taxon>Actinopterygii</taxon>
        <taxon>Neopterygii</taxon>
        <taxon>Teleostei</taxon>
        <taxon>Notacanthiformes</taxon>
        <taxon>Halosauridae</taxon>
        <taxon>Aldrovandia</taxon>
    </lineage>
</organism>
<dbReference type="Pfam" id="PF11414">
    <property type="entry name" value="Suppressor_APC"/>
    <property type="match status" value="1"/>
</dbReference>
<feature type="coiled-coil region" evidence="1">
    <location>
        <begin position="291"/>
        <end position="325"/>
    </location>
</feature>
<evidence type="ECO:0000313" key="4">
    <source>
        <dbReference type="EMBL" id="KAJ8414087.1"/>
    </source>
</evidence>
<feature type="region of interest" description="Disordered" evidence="2">
    <location>
        <begin position="186"/>
        <end position="276"/>
    </location>
</feature>
<gene>
    <name evidence="4" type="ORF">AAFF_G00066850</name>
</gene>
<evidence type="ECO:0000256" key="2">
    <source>
        <dbReference type="SAM" id="MobiDB-lite"/>
    </source>
</evidence>
<name>A0AAD7WYP5_9TELE</name>
<dbReference type="PANTHER" id="PTHR14907:SF2">
    <property type="entry name" value="SUPPRESSOR APC DOMAIN-CONTAINING PROTEIN 2"/>
    <property type="match status" value="1"/>
</dbReference>
<evidence type="ECO:0000256" key="1">
    <source>
        <dbReference type="SAM" id="Coils"/>
    </source>
</evidence>
<evidence type="ECO:0000259" key="3">
    <source>
        <dbReference type="Pfam" id="PF25825"/>
    </source>
</evidence>